<dbReference type="STRING" id="289370.SAMN05216602_2816"/>
<keyword evidence="4 6" id="KW-1133">Transmembrane helix</keyword>
<evidence type="ECO:0000256" key="5">
    <source>
        <dbReference type="ARBA" id="ARBA00023136"/>
    </source>
</evidence>
<feature type="domain" description="Polysaccharide chain length determinant N-terminal" evidence="7">
    <location>
        <begin position="12"/>
        <end position="105"/>
    </location>
</feature>
<dbReference type="Pfam" id="PF02706">
    <property type="entry name" value="Wzz"/>
    <property type="match status" value="1"/>
</dbReference>
<keyword evidence="2" id="KW-1003">Cell membrane</keyword>
<evidence type="ECO:0000313" key="10">
    <source>
        <dbReference type="Proteomes" id="UP000183018"/>
    </source>
</evidence>
<proteinExistence type="predicted"/>
<feature type="domain" description="Tyrosine-protein kinase G-rich" evidence="8">
    <location>
        <begin position="278"/>
        <end position="339"/>
    </location>
</feature>
<name>A0A1I3L020_9GAMM</name>
<dbReference type="InterPro" id="IPR050445">
    <property type="entry name" value="Bact_polysacc_biosynth/exp"/>
</dbReference>
<organism evidence="9 10">
    <name type="scientific">Phytopseudomonas argentinensis</name>
    <dbReference type="NCBI Taxonomy" id="289370"/>
    <lineage>
        <taxon>Bacteria</taxon>
        <taxon>Pseudomonadati</taxon>
        <taxon>Pseudomonadota</taxon>
        <taxon>Gammaproteobacteria</taxon>
        <taxon>Pseudomonadales</taxon>
        <taxon>Pseudomonadaceae</taxon>
        <taxon>Phytopseudomonas</taxon>
    </lineage>
</organism>
<dbReference type="InterPro" id="IPR003856">
    <property type="entry name" value="LPS_length_determ_N"/>
</dbReference>
<dbReference type="GO" id="GO:0005886">
    <property type="term" value="C:plasma membrane"/>
    <property type="evidence" value="ECO:0007669"/>
    <property type="project" value="UniProtKB-SubCell"/>
</dbReference>
<protein>
    <submittedName>
        <fullName evidence="9">Chain length determinant protein (Polysaccharide antigen chain regulator)</fullName>
    </submittedName>
</protein>
<evidence type="ECO:0000256" key="4">
    <source>
        <dbReference type="ARBA" id="ARBA00022989"/>
    </source>
</evidence>
<dbReference type="PANTHER" id="PTHR32309">
    <property type="entry name" value="TYROSINE-PROTEIN KINASE"/>
    <property type="match status" value="1"/>
</dbReference>
<evidence type="ECO:0000256" key="1">
    <source>
        <dbReference type="ARBA" id="ARBA00004651"/>
    </source>
</evidence>
<dbReference type="Proteomes" id="UP000183018">
    <property type="component" value="Unassembled WGS sequence"/>
</dbReference>
<dbReference type="RefSeq" id="WP_074884796.1">
    <property type="nucleotide sequence ID" value="NZ_FORC01000002.1"/>
</dbReference>
<keyword evidence="10" id="KW-1185">Reference proteome</keyword>
<gene>
    <name evidence="9" type="ORF">SAMN05216602_2816</name>
</gene>
<sequence length="356" mass="40072">MSQPPNLHKQSDEIDLIELFRTLWMKKRLIIFVTLAVTLAAAAYAFLTPPVYRAQASIMPPTLSDIAGFNLARNKDIGLEPFKIDDVYRVFTRNLQSDQSKRRFYSEVYLPSLTDDQKKASRDTLYKKFLERVAIAGPTNSQPDRFVLNIEGSDPIEAAQWAELYIKNVEQQSIKEMLSNAQSEIDVRGRNLMQQIETLRYSAKVRREDRMMQLKEALKVAQTIGLQNPPMIAGQMNDQLSAIMEGNLTYMRGAKALKAEIDALAQRASDDPFVPELRNLQEQHALYASLRIQPERVAVYRLDGTFETPDEPIKPKKSLILILGIVLGLVLGSFAALIQVISNNSRSSGKTAGNTV</sequence>
<feature type="transmembrane region" description="Helical" evidence="6">
    <location>
        <begin position="319"/>
        <end position="341"/>
    </location>
</feature>
<comment type="subcellular location">
    <subcellularLocation>
        <location evidence="1">Cell membrane</location>
        <topology evidence="1">Multi-pass membrane protein</topology>
    </subcellularLocation>
</comment>
<keyword evidence="3 6" id="KW-0812">Transmembrane</keyword>
<evidence type="ECO:0000259" key="8">
    <source>
        <dbReference type="Pfam" id="PF13807"/>
    </source>
</evidence>
<dbReference type="SUPFAM" id="SSF160355">
    <property type="entry name" value="Bacterial polysaccharide co-polymerase-like"/>
    <property type="match status" value="1"/>
</dbReference>
<evidence type="ECO:0000313" key="9">
    <source>
        <dbReference type="EMBL" id="SFI78046.1"/>
    </source>
</evidence>
<evidence type="ECO:0000259" key="7">
    <source>
        <dbReference type="Pfam" id="PF02706"/>
    </source>
</evidence>
<keyword evidence="5 6" id="KW-0472">Membrane</keyword>
<feature type="transmembrane region" description="Helical" evidence="6">
    <location>
        <begin position="29"/>
        <end position="47"/>
    </location>
</feature>
<evidence type="ECO:0000256" key="3">
    <source>
        <dbReference type="ARBA" id="ARBA00022692"/>
    </source>
</evidence>
<evidence type="ECO:0000256" key="6">
    <source>
        <dbReference type="SAM" id="Phobius"/>
    </source>
</evidence>
<evidence type="ECO:0000256" key="2">
    <source>
        <dbReference type="ARBA" id="ARBA00022475"/>
    </source>
</evidence>
<dbReference type="GO" id="GO:0004713">
    <property type="term" value="F:protein tyrosine kinase activity"/>
    <property type="evidence" value="ECO:0007669"/>
    <property type="project" value="TreeGrafter"/>
</dbReference>
<dbReference type="PANTHER" id="PTHR32309:SF13">
    <property type="entry name" value="FERRIC ENTEROBACTIN TRANSPORT PROTEIN FEPE"/>
    <property type="match status" value="1"/>
</dbReference>
<dbReference type="Gene3D" id="3.30.1890.10">
    <property type="entry name" value="FepE-like"/>
    <property type="match status" value="1"/>
</dbReference>
<dbReference type="AlphaFoldDB" id="A0A1I3L020"/>
<dbReference type="InterPro" id="IPR032807">
    <property type="entry name" value="GNVR"/>
</dbReference>
<accession>A0A1I3L020</accession>
<dbReference type="Pfam" id="PF13807">
    <property type="entry name" value="GNVR"/>
    <property type="match status" value="1"/>
</dbReference>
<reference evidence="10" key="1">
    <citation type="submission" date="2016-10" db="EMBL/GenBank/DDBJ databases">
        <authorList>
            <person name="Varghese N."/>
            <person name="Submissions S."/>
        </authorList>
    </citation>
    <scope>NUCLEOTIDE SEQUENCE [LARGE SCALE GENOMIC DNA]</scope>
    <source>
        <strain evidence="10">LMG 22563</strain>
    </source>
</reference>
<dbReference type="OrthoDB" id="8113255at2"/>
<dbReference type="EMBL" id="FORC01000002">
    <property type="protein sequence ID" value="SFI78046.1"/>
    <property type="molecule type" value="Genomic_DNA"/>
</dbReference>